<organism evidence="2 3">
    <name type="scientific">Erythrobacter aureus</name>
    <dbReference type="NCBI Taxonomy" id="2182384"/>
    <lineage>
        <taxon>Bacteria</taxon>
        <taxon>Pseudomonadati</taxon>
        <taxon>Pseudomonadota</taxon>
        <taxon>Alphaproteobacteria</taxon>
        <taxon>Sphingomonadales</taxon>
        <taxon>Erythrobacteraceae</taxon>
        <taxon>Erythrobacter/Porphyrobacter group</taxon>
        <taxon>Erythrobacter</taxon>
    </lineage>
</organism>
<gene>
    <name evidence="2" type="ORF">DVR09_03900</name>
</gene>
<accession>A0A345YCD3</accession>
<protein>
    <submittedName>
        <fullName evidence="2">Uncharacterized protein</fullName>
    </submittedName>
</protein>
<evidence type="ECO:0000313" key="3">
    <source>
        <dbReference type="Proteomes" id="UP000254508"/>
    </source>
</evidence>
<proteinExistence type="predicted"/>
<dbReference type="EMBL" id="CP031357">
    <property type="protein sequence ID" value="AXK41585.1"/>
    <property type="molecule type" value="Genomic_DNA"/>
</dbReference>
<keyword evidence="3" id="KW-1185">Reference proteome</keyword>
<dbReference type="KEGG" id="err:DVR09_03900"/>
<sequence length="87" mass="9740">MAVAMIAYAMLLCRSGVTAWLFISNGGRSNRIAIAVNQNSRSFRHHFGPAGRSIRRSHKNHRDQHQQDDERFQDKATVARGHGLAAL</sequence>
<evidence type="ECO:0000313" key="2">
    <source>
        <dbReference type="EMBL" id="AXK41585.1"/>
    </source>
</evidence>
<name>A0A345YCD3_9SPHN</name>
<feature type="region of interest" description="Disordered" evidence="1">
    <location>
        <begin position="48"/>
        <end position="75"/>
    </location>
</feature>
<reference evidence="3" key="1">
    <citation type="submission" date="2018-07" db="EMBL/GenBank/DDBJ databases">
        <title>Genome sequence of Erythrobacter strain YH-07, an antagonistic bacterium isolated from Yellow Sea.</title>
        <authorList>
            <person name="Tang T."/>
            <person name="Liu Q."/>
            <person name="Sun X."/>
        </authorList>
    </citation>
    <scope>NUCLEOTIDE SEQUENCE [LARGE SCALE GENOMIC DNA]</scope>
    <source>
        <strain evidence="3">YH-07</strain>
    </source>
</reference>
<dbReference type="AlphaFoldDB" id="A0A345YCD3"/>
<feature type="compositionally biased region" description="Basic residues" evidence="1">
    <location>
        <begin position="48"/>
        <end position="62"/>
    </location>
</feature>
<dbReference type="Proteomes" id="UP000254508">
    <property type="component" value="Chromosome"/>
</dbReference>
<feature type="compositionally biased region" description="Basic and acidic residues" evidence="1">
    <location>
        <begin position="63"/>
        <end position="74"/>
    </location>
</feature>
<evidence type="ECO:0000256" key="1">
    <source>
        <dbReference type="SAM" id="MobiDB-lite"/>
    </source>
</evidence>